<feature type="domain" description="PAS" evidence="7">
    <location>
        <begin position="151"/>
        <end position="196"/>
    </location>
</feature>
<dbReference type="InterPro" id="IPR036097">
    <property type="entry name" value="HisK_dim/P_sf"/>
</dbReference>
<dbReference type="InterPro" id="IPR003661">
    <property type="entry name" value="HisK_dim/P_dom"/>
</dbReference>
<dbReference type="InterPro" id="IPR036890">
    <property type="entry name" value="HATPase_C_sf"/>
</dbReference>
<protein>
    <recommendedName>
        <fullName evidence="2">histidine kinase</fullName>
        <ecNumber evidence="2">2.7.13.3</ecNumber>
    </recommendedName>
</protein>
<dbReference type="FunFam" id="3.30.565.10:FF:000006">
    <property type="entry name" value="Sensor histidine kinase WalK"/>
    <property type="match status" value="1"/>
</dbReference>
<dbReference type="Proteomes" id="UP000198848">
    <property type="component" value="Unassembled WGS sequence"/>
</dbReference>
<feature type="domain" description="PAC" evidence="8">
    <location>
        <begin position="863"/>
        <end position="915"/>
    </location>
</feature>
<gene>
    <name evidence="9" type="ORF">SAMN04489842_0764</name>
</gene>
<dbReference type="InterPro" id="IPR052162">
    <property type="entry name" value="Sensor_kinase/Photoreceptor"/>
</dbReference>
<feature type="domain" description="PAS" evidence="7">
    <location>
        <begin position="785"/>
        <end position="860"/>
    </location>
</feature>
<feature type="domain" description="PAC" evidence="8">
    <location>
        <begin position="361"/>
        <end position="413"/>
    </location>
</feature>
<dbReference type="InterPro" id="IPR035965">
    <property type="entry name" value="PAS-like_dom_sf"/>
</dbReference>
<dbReference type="RefSeq" id="WP_090377580.1">
    <property type="nucleotide sequence ID" value="NZ_FNLC01000001.1"/>
</dbReference>
<evidence type="ECO:0000256" key="2">
    <source>
        <dbReference type="ARBA" id="ARBA00012438"/>
    </source>
</evidence>
<dbReference type="InterPro" id="IPR013656">
    <property type="entry name" value="PAS_4"/>
</dbReference>
<dbReference type="SMART" id="SM00388">
    <property type="entry name" value="HisKA"/>
    <property type="match status" value="1"/>
</dbReference>
<evidence type="ECO:0000256" key="4">
    <source>
        <dbReference type="ARBA" id="ARBA00022679"/>
    </source>
</evidence>
<dbReference type="SMART" id="SM00387">
    <property type="entry name" value="HATPase_c"/>
    <property type="match status" value="1"/>
</dbReference>
<dbReference type="NCBIfam" id="TIGR00229">
    <property type="entry name" value="sensory_box"/>
    <property type="match status" value="6"/>
</dbReference>
<evidence type="ECO:0000256" key="5">
    <source>
        <dbReference type="ARBA" id="ARBA00022777"/>
    </source>
</evidence>
<evidence type="ECO:0000313" key="10">
    <source>
        <dbReference type="Proteomes" id="UP000198848"/>
    </source>
</evidence>
<feature type="domain" description="PAS" evidence="7">
    <location>
        <begin position="21"/>
        <end position="91"/>
    </location>
</feature>
<dbReference type="STRING" id="1095778.SAMN04489842_0764"/>
<feature type="domain" description="PAC" evidence="8">
    <location>
        <begin position="736"/>
        <end position="791"/>
    </location>
</feature>
<dbReference type="Pfam" id="PF00989">
    <property type="entry name" value="PAS"/>
    <property type="match status" value="1"/>
</dbReference>
<evidence type="ECO:0000259" key="6">
    <source>
        <dbReference type="PROSITE" id="PS50109"/>
    </source>
</evidence>
<dbReference type="Pfam" id="PF02518">
    <property type="entry name" value="HATPase_c"/>
    <property type="match status" value="1"/>
</dbReference>
<proteinExistence type="predicted"/>
<dbReference type="CDD" id="cd00082">
    <property type="entry name" value="HisKA"/>
    <property type="match status" value="1"/>
</dbReference>
<dbReference type="PANTHER" id="PTHR43304:SF1">
    <property type="entry name" value="PAC DOMAIN-CONTAINING PROTEIN"/>
    <property type="match status" value="1"/>
</dbReference>
<dbReference type="InterPro" id="IPR013767">
    <property type="entry name" value="PAS_fold"/>
</dbReference>
<organism evidence="9 10">
    <name type="scientific">Natronobacterium texcoconense</name>
    <dbReference type="NCBI Taxonomy" id="1095778"/>
    <lineage>
        <taxon>Archaea</taxon>
        <taxon>Methanobacteriati</taxon>
        <taxon>Methanobacteriota</taxon>
        <taxon>Stenosarchaea group</taxon>
        <taxon>Halobacteria</taxon>
        <taxon>Halobacteriales</taxon>
        <taxon>Natrialbaceae</taxon>
        <taxon>Natronobacterium</taxon>
    </lineage>
</organism>
<dbReference type="InterPro" id="IPR004358">
    <property type="entry name" value="Sig_transdc_His_kin-like_C"/>
</dbReference>
<dbReference type="GO" id="GO:0000155">
    <property type="term" value="F:phosphorelay sensor kinase activity"/>
    <property type="evidence" value="ECO:0007669"/>
    <property type="project" value="InterPro"/>
</dbReference>
<evidence type="ECO:0000313" key="9">
    <source>
        <dbReference type="EMBL" id="SDQ41518.1"/>
    </source>
</evidence>
<name>A0A1H1AP28_NATTX</name>
<dbReference type="InterPro" id="IPR001610">
    <property type="entry name" value="PAC"/>
</dbReference>
<dbReference type="Gene3D" id="1.10.287.130">
    <property type="match status" value="1"/>
</dbReference>
<dbReference type="PROSITE" id="PS50112">
    <property type="entry name" value="PAS"/>
    <property type="match status" value="5"/>
</dbReference>
<dbReference type="SUPFAM" id="SSF47384">
    <property type="entry name" value="Homodimeric domain of signal transducing histidine kinase"/>
    <property type="match status" value="1"/>
</dbReference>
<dbReference type="Pfam" id="PF08448">
    <property type="entry name" value="PAS_4"/>
    <property type="match status" value="2"/>
</dbReference>
<dbReference type="CDD" id="cd00130">
    <property type="entry name" value="PAS"/>
    <property type="match status" value="4"/>
</dbReference>
<feature type="domain" description="PAS" evidence="7">
    <location>
        <begin position="286"/>
        <end position="359"/>
    </location>
</feature>
<dbReference type="InterPro" id="IPR003594">
    <property type="entry name" value="HATPase_dom"/>
</dbReference>
<dbReference type="Gene3D" id="2.10.70.100">
    <property type="match status" value="1"/>
</dbReference>
<dbReference type="PANTHER" id="PTHR43304">
    <property type="entry name" value="PHYTOCHROME-LIKE PROTEIN CPH1"/>
    <property type="match status" value="1"/>
</dbReference>
<evidence type="ECO:0000259" key="8">
    <source>
        <dbReference type="PROSITE" id="PS50113"/>
    </source>
</evidence>
<evidence type="ECO:0000259" key="7">
    <source>
        <dbReference type="PROSITE" id="PS50112"/>
    </source>
</evidence>
<dbReference type="InterPro" id="IPR000700">
    <property type="entry name" value="PAS-assoc_C"/>
</dbReference>
<feature type="domain" description="PAS" evidence="7">
    <location>
        <begin position="411"/>
        <end position="482"/>
    </location>
</feature>
<dbReference type="InterPro" id="IPR000014">
    <property type="entry name" value="PAS"/>
</dbReference>
<keyword evidence="4" id="KW-0808">Transferase</keyword>
<dbReference type="PROSITE" id="PS50109">
    <property type="entry name" value="HIS_KIN"/>
    <property type="match status" value="1"/>
</dbReference>
<comment type="catalytic activity">
    <reaction evidence="1">
        <text>ATP + protein L-histidine = ADP + protein N-phospho-L-histidine.</text>
        <dbReference type="EC" id="2.7.13.3"/>
    </reaction>
</comment>
<dbReference type="Pfam" id="PF00512">
    <property type="entry name" value="HisKA"/>
    <property type="match status" value="1"/>
</dbReference>
<accession>A0A1H1AP28</accession>
<dbReference type="Pfam" id="PF13426">
    <property type="entry name" value="PAS_9"/>
    <property type="match status" value="2"/>
</dbReference>
<dbReference type="OrthoDB" id="106630at2157"/>
<dbReference type="InterPro" id="IPR013655">
    <property type="entry name" value="PAS_fold_3"/>
</dbReference>
<dbReference type="PROSITE" id="PS50113">
    <property type="entry name" value="PAC"/>
    <property type="match status" value="4"/>
</dbReference>
<dbReference type="EMBL" id="FNLC01000001">
    <property type="protein sequence ID" value="SDQ41518.1"/>
    <property type="molecule type" value="Genomic_DNA"/>
</dbReference>
<dbReference type="SMART" id="SM00091">
    <property type="entry name" value="PAS"/>
    <property type="match status" value="7"/>
</dbReference>
<dbReference type="SMART" id="SM00086">
    <property type="entry name" value="PAC"/>
    <property type="match status" value="5"/>
</dbReference>
<sequence>MSTRADATEEGFWGDVDGDVARQRYRTLVNTIDDGIYQLDAEGNFVAVNEVIVELTGYARDELVGEHVSLVLDDDDIETIQDEIHTQLKAGGTDIATFELGIQTAGGDTVPCELRVNLLVADGEFEGTIGVARELTERQQRRKTLDSARESHRSVRNVLDEANIGVFVLDENFDVAWIDETVEEYFGLDRSEVVGRDKRALIEETVKDRVADPDRFADTVLPTYDDNADSERFECRIVGDNELDLEERWLEHHSKPIESGQYDGGRIELYYDITDRKESEGALQESRAEFQSLVDAVEEYAIFRLDADGHVVSWNSGAKRIKGYDCDEILGEHFSTFYTDEDREAGVPERNLERALEDGSVEDEGWRVREDGRQFWANVTITPISDDDGTHSGYLKVTRDMTDWREREQELESELQRLFGRISDAFYAVDEEFRFTHVNERAEELLQHSEDDLLGERLWDVFPDLTDLDEVWDAFHTALEQQEATSYELYYDTLDFWVEANLYPSETGISVYFRDVTERKEREQYLEDAKAQLEAATEAGAVGTWEWKIDEDRFVTGASFARTFGVDPDAAREGVSLERILSSIHEADRDRVERKIQEAVESGGEYEEEYRVWNADGELRWVVGRGHVECDDDGNPVAFPGALADITERKQAELELEKQQRQLETLFQVLPVGAVVADADGSLIRANETAREIWGGDVFDAESVEEYEKYSAVWAETGEPVEPEDWTMYQVLQGEEVTEPNIYEIETFDDEQRIIMEHGMPVRDAGGNVSRAVVTLTDITERREYERQLETLMDNVPGMVYRCRNDRSWPMEFVSDACREITGYDPESLETGDVSYGDDVVLEDDREEVWEEVQQSLAERDTFSVAYRIETADGERRWVRSHGRGIFDDDGTPVTLEGIISDITERKRLEIELRESNERLEQFAYAASHDLQEPLRMVTSYLQLLERRYGDELDEDGEEFIGFAVDGAERMRAMIDALLEYSRVETRGESFEPIDLDEVLTDAVEDLQLQIEESDAEITSEQLPDVMGDASQVRQVFQNLLSNAITYSGDDLPCVHVDAKSQGGQWVISVHDDGIGIDPEDQERIFSVFDRLHSHEEHEGTGIGLALCERIVERHDGEIWVESNPGDGSTFSFTLPAAE</sequence>
<keyword evidence="5" id="KW-0418">Kinase</keyword>
<evidence type="ECO:0000256" key="1">
    <source>
        <dbReference type="ARBA" id="ARBA00000085"/>
    </source>
</evidence>
<dbReference type="PRINTS" id="PR00344">
    <property type="entry name" value="BCTRLSENSOR"/>
</dbReference>
<dbReference type="Gene3D" id="3.30.450.20">
    <property type="entry name" value="PAS domain"/>
    <property type="match status" value="7"/>
</dbReference>
<dbReference type="Pfam" id="PF08447">
    <property type="entry name" value="PAS_3"/>
    <property type="match status" value="2"/>
</dbReference>
<evidence type="ECO:0000256" key="3">
    <source>
        <dbReference type="ARBA" id="ARBA00022553"/>
    </source>
</evidence>
<reference evidence="10" key="1">
    <citation type="submission" date="2016-10" db="EMBL/GenBank/DDBJ databases">
        <authorList>
            <person name="Varghese N."/>
            <person name="Submissions S."/>
        </authorList>
    </citation>
    <scope>NUCLEOTIDE SEQUENCE [LARGE SCALE GENOMIC DNA]</scope>
    <source>
        <strain evidence="10">DSM 24767</strain>
    </source>
</reference>
<feature type="domain" description="Histidine kinase" evidence="6">
    <location>
        <begin position="926"/>
        <end position="1139"/>
    </location>
</feature>
<dbReference type="SUPFAM" id="SSF55785">
    <property type="entry name" value="PYP-like sensor domain (PAS domain)"/>
    <property type="match status" value="7"/>
</dbReference>
<dbReference type="AlphaFoldDB" id="A0A1H1AP28"/>
<dbReference type="InterPro" id="IPR005467">
    <property type="entry name" value="His_kinase_dom"/>
</dbReference>
<dbReference type="EC" id="2.7.13.3" evidence="2"/>
<dbReference type="GO" id="GO:0006355">
    <property type="term" value="P:regulation of DNA-templated transcription"/>
    <property type="evidence" value="ECO:0007669"/>
    <property type="project" value="InterPro"/>
</dbReference>
<keyword evidence="10" id="KW-1185">Reference proteome</keyword>
<keyword evidence="3" id="KW-0597">Phosphoprotein</keyword>
<feature type="domain" description="PAC" evidence="8">
    <location>
        <begin position="606"/>
        <end position="658"/>
    </location>
</feature>
<dbReference type="SUPFAM" id="SSF55874">
    <property type="entry name" value="ATPase domain of HSP90 chaperone/DNA topoisomerase II/histidine kinase"/>
    <property type="match status" value="1"/>
</dbReference>
<dbReference type="Gene3D" id="3.30.565.10">
    <property type="entry name" value="Histidine kinase-like ATPase, C-terminal domain"/>
    <property type="match status" value="1"/>
</dbReference>